<gene>
    <name evidence="4" type="ORF">EEDITHA_LOCUS10183</name>
</gene>
<dbReference type="Gene3D" id="1.10.10.60">
    <property type="entry name" value="Homeodomain-like"/>
    <property type="match status" value="1"/>
</dbReference>
<evidence type="ECO:0000256" key="1">
    <source>
        <dbReference type="ARBA" id="ARBA00004123"/>
    </source>
</evidence>
<dbReference type="EMBL" id="CAKOGL010000014">
    <property type="protein sequence ID" value="CAH2094637.1"/>
    <property type="molecule type" value="Genomic_DNA"/>
</dbReference>
<dbReference type="GO" id="GO:0005634">
    <property type="term" value="C:nucleus"/>
    <property type="evidence" value="ECO:0007669"/>
    <property type="project" value="UniProtKB-SubCell"/>
</dbReference>
<organism evidence="4 5">
    <name type="scientific">Euphydryas editha</name>
    <name type="common">Edith's checkerspot</name>
    <dbReference type="NCBI Taxonomy" id="104508"/>
    <lineage>
        <taxon>Eukaryota</taxon>
        <taxon>Metazoa</taxon>
        <taxon>Ecdysozoa</taxon>
        <taxon>Arthropoda</taxon>
        <taxon>Hexapoda</taxon>
        <taxon>Insecta</taxon>
        <taxon>Pterygota</taxon>
        <taxon>Neoptera</taxon>
        <taxon>Endopterygota</taxon>
        <taxon>Lepidoptera</taxon>
        <taxon>Glossata</taxon>
        <taxon>Ditrysia</taxon>
        <taxon>Papilionoidea</taxon>
        <taxon>Nymphalidae</taxon>
        <taxon>Nymphalinae</taxon>
        <taxon>Euphydryas</taxon>
    </lineage>
</organism>
<keyword evidence="5" id="KW-1185">Reference proteome</keyword>
<evidence type="ECO:0000313" key="5">
    <source>
        <dbReference type="Proteomes" id="UP001153954"/>
    </source>
</evidence>
<name>A0AAU9U926_EUPED</name>
<evidence type="ECO:0000256" key="2">
    <source>
        <dbReference type="SAM" id="MobiDB-lite"/>
    </source>
</evidence>
<comment type="subcellular location">
    <subcellularLocation>
        <location evidence="1">Nucleus</location>
    </subcellularLocation>
</comment>
<protein>
    <recommendedName>
        <fullName evidence="3">DDE-1 domain-containing protein</fullName>
    </recommendedName>
</protein>
<dbReference type="InterPro" id="IPR004875">
    <property type="entry name" value="DDE_SF_endonuclease_dom"/>
</dbReference>
<dbReference type="AlphaFoldDB" id="A0AAU9U926"/>
<accession>A0AAU9U926</accession>
<feature type="domain" description="DDE-1" evidence="3">
    <location>
        <begin position="213"/>
        <end position="344"/>
    </location>
</feature>
<evidence type="ECO:0000313" key="4">
    <source>
        <dbReference type="EMBL" id="CAH2094637.1"/>
    </source>
</evidence>
<reference evidence="4" key="1">
    <citation type="submission" date="2022-03" db="EMBL/GenBank/DDBJ databases">
        <authorList>
            <person name="Tunstrom K."/>
        </authorList>
    </citation>
    <scope>NUCLEOTIDE SEQUENCE</scope>
</reference>
<dbReference type="GO" id="GO:0003677">
    <property type="term" value="F:DNA binding"/>
    <property type="evidence" value="ECO:0007669"/>
    <property type="project" value="TreeGrafter"/>
</dbReference>
<dbReference type="InterPro" id="IPR009057">
    <property type="entry name" value="Homeodomain-like_sf"/>
</dbReference>
<dbReference type="PANTHER" id="PTHR19303:SF74">
    <property type="entry name" value="POGO TRANSPOSABLE ELEMENT WITH KRAB DOMAIN"/>
    <property type="match status" value="1"/>
</dbReference>
<sequence>MARKKVCPPPGTRKYGTKSRYTKEDLEKALDDIKNCRKTQKGAAEVYNIPVSTLKYKLKEQHNKPVGKPPVLSSEEEDSITAHIISLADLGIPVSMLDVRVIVKGFLDNEKRLIKEFKNNLPGWEWGKLFLERHPDIKPKVAHAISRKRAQVTQEMVQNYFDYLHKELQDVPPSNIFNFDETGFHDNPKKQTLLFRRSCKNPEIILNSTKSCYTVMFCCNATGEFVPLYIIFKAKQKWTSWIQGAPAGTRMAVTNSGWIDAATFEDWFEEQLLPVLQQKEGKKVLLGDNLSSHITPKTLRLCHENNIAFVCLNSTHLLQPLDVSYFSSLKSNWRKVLVNWRKTRRGKVANALPKEFFSKLLTETLKAGDDTAANNILLVLKEADLKPKLIKKFQLPVVAGKSVSVEAVEKYYQERETIAKSKANKRTSNSGVGSIPGPVKKRGRPVGAKNKAAKKVVTSIVDNPTSTSSTIPGPSSPISTAGPSGMSMATSKDVNHDTILEFPDLSSDSILMDPIPPSISPSLCNAGVVQYQQIDPPSPIEVVEIYRCNIEDIEGNYQNHDGILERVDLNEKNNANIGSVSTDKGASRVSWGKENRKQDYCVVKYEDILFPGRIICRGRRYCKNFRHAKVTRWLEVATKAGPHHLPIEEHSQLPR</sequence>
<dbReference type="SUPFAM" id="SSF46689">
    <property type="entry name" value="Homeodomain-like"/>
    <property type="match status" value="1"/>
</dbReference>
<feature type="compositionally biased region" description="Low complexity" evidence="2">
    <location>
        <begin position="464"/>
        <end position="485"/>
    </location>
</feature>
<dbReference type="Gene3D" id="3.30.420.10">
    <property type="entry name" value="Ribonuclease H-like superfamily/Ribonuclease H"/>
    <property type="match status" value="1"/>
</dbReference>
<dbReference type="Proteomes" id="UP001153954">
    <property type="component" value="Unassembled WGS sequence"/>
</dbReference>
<evidence type="ECO:0000259" key="3">
    <source>
        <dbReference type="Pfam" id="PF03184"/>
    </source>
</evidence>
<dbReference type="InterPro" id="IPR036397">
    <property type="entry name" value="RNaseH_sf"/>
</dbReference>
<dbReference type="Pfam" id="PF03184">
    <property type="entry name" value="DDE_1"/>
    <property type="match status" value="1"/>
</dbReference>
<dbReference type="InterPro" id="IPR050863">
    <property type="entry name" value="CenT-Element_Derived"/>
</dbReference>
<feature type="region of interest" description="Disordered" evidence="2">
    <location>
        <begin position="422"/>
        <end position="489"/>
    </location>
</feature>
<dbReference type="PANTHER" id="PTHR19303">
    <property type="entry name" value="TRANSPOSON"/>
    <property type="match status" value="1"/>
</dbReference>
<comment type="caution">
    <text evidence="4">The sequence shown here is derived from an EMBL/GenBank/DDBJ whole genome shotgun (WGS) entry which is preliminary data.</text>
</comment>
<proteinExistence type="predicted"/>